<dbReference type="InterPro" id="IPR007055">
    <property type="entry name" value="BON_dom"/>
</dbReference>
<reference evidence="3 4" key="1">
    <citation type="journal article" date="2024" name="Environ. Microbiol.">
        <title>Novel evolutionary insights on the interactions of the Holosporales (Alphaproteobacteria) with eukaryotic hosts from comparative genomics.</title>
        <authorList>
            <person name="Giovannini M."/>
            <person name="Petroni G."/>
            <person name="Castelli M."/>
        </authorList>
    </citation>
    <scope>NUCLEOTIDE SEQUENCE [LARGE SCALE GENOMIC DNA]</scope>
    <source>
        <strain evidence="3 4">US_Bl 15I1</strain>
    </source>
</reference>
<evidence type="ECO:0000313" key="3">
    <source>
        <dbReference type="EMBL" id="WVX67282.1"/>
    </source>
</evidence>
<dbReference type="EMBL" id="CP133270">
    <property type="protein sequence ID" value="WVX67282.1"/>
    <property type="molecule type" value="Genomic_DNA"/>
</dbReference>
<gene>
    <name evidence="3" type="ORF">Bealeia1_01481</name>
</gene>
<evidence type="ECO:0000259" key="2">
    <source>
        <dbReference type="PROSITE" id="PS50914"/>
    </source>
</evidence>
<dbReference type="Pfam" id="PF04972">
    <property type="entry name" value="BON"/>
    <property type="match status" value="2"/>
</dbReference>
<organism evidence="3 4">
    <name type="scientific">Candidatus Bealeia paramacronuclearis</name>
    <dbReference type="NCBI Taxonomy" id="1921001"/>
    <lineage>
        <taxon>Bacteria</taxon>
        <taxon>Pseudomonadati</taxon>
        <taxon>Pseudomonadota</taxon>
        <taxon>Alphaproteobacteria</taxon>
        <taxon>Holosporales</taxon>
        <taxon>Holosporaceae</taxon>
        <taxon>Candidatus Bealeia</taxon>
    </lineage>
</organism>
<keyword evidence="4" id="KW-1185">Reference proteome</keyword>
<sequence length="219" mass="24142">MVVKKLIALGTLPVLLSGCFVPLIVGGTAVVGTAATESRGIDGVARDNRIRSEITYKWVVEKADATGIDVTVYNGKVLLVGHVKDQLTEKKVLEALKKVSGIKQVINELKVGGGEGFDEFTRDAWMTTKLKSNMMLNNKIPFQNYTLRTFDKTIYIFGIAQSREELDAVLKEARAIKGVKSVKSFIEILATKKPLKRGEDPYAQKEGIAFQNPETPKEK</sequence>
<feature type="domain" description="BON" evidence="2">
    <location>
        <begin position="122"/>
        <end position="190"/>
    </location>
</feature>
<dbReference type="PANTHER" id="PTHR34606:SF15">
    <property type="entry name" value="BON DOMAIN-CONTAINING PROTEIN"/>
    <property type="match status" value="1"/>
</dbReference>
<protein>
    <submittedName>
        <fullName evidence="3">BON domain-containing protein</fullName>
    </submittedName>
</protein>
<dbReference type="Proteomes" id="UP001330434">
    <property type="component" value="Chromosome"/>
</dbReference>
<evidence type="ECO:0000256" key="1">
    <source>
        <dbReference type="SAM" id="MobiDB-lite"/>
    </source>
</evidence>
<proteinExistence type="predicted"/>
<name>A0ABZ2C512_9PROT</name>
<evidence type="ECO:0000313" key="4">
    <source>
        <dbReference type="Proteomes" id="UP001330434"/>
    </source>
</evidence>
<feature type="region of interest" description="Disordered" evidence="1">
    <location>
        <begin position="200"/>
        <end position="219"/>
    </location>
</feature>
<dbReference type="PANTHER" id="PTHR34606">
    <property type="entry name" value="BON DOMAIN-CONTAINING PROTEIN"/>
    <property type="match status" value="1"/>
</dbReference>
<dbReference type="RefSeq" id="WP_331256053.1">
    <property type="nucleotide sequence ID" value="NZ_CP133270.1"/>
</dbReference>
<dbReference type="PROSITE" id="PS50914">
    <property type="entry name" value="BON"/>
    <property type="match status" value="2"/>
</dbReference>
<accession>A0ABZ2C512</accession>
<dbReference type="Gene3D" id="3.30.1340.30">
    <property type="match status" value="1"/>
</dbReference>
<dbReference type="PROSITE" id="PS51257">
    <property type="entry name" value="PROKAR_LIPOPROTEIN"/>
    <property type="match status" value="1"/>
</dbReference>
<feature type="domain" description="BON" evidence="2">
    <location>
        <begin position="42"/>
        <end position="113"/>
    </location>
</feature>
<dbReference type="InterPro" id="IPR051686">
    <property type="entry name" value="Lipoprotein_DolP"/>
</dbReference>